<dbReference type="RefSeq" id="WP_210852181.1">
    <property type="nucleotide sequence ID" value="NZ_JAGQDD010000002.1"/>
</dbReference>
<feature type="domain" description="YdhG-like" evidence="1">
    <location>
        <begin position="23"/>
        <end position="115"/>
    </location>
</feature>
<sequence length="136" mass="14938">MRHAGRSKALVASWVDFLPPPLRAQAESLRRQVQQAGPGLTESIQWGKLVFSMDGLAVLALMPARGHLNLQMLQGGAWPEAVLAERPALRGARQWRLDPSDVVDPVLLEMVVSAALVQARDRAAERPPRVPREDPV</sequence>
<name>A0A941BFZ1_9BURK</name>
<dbReference type="Proteomes" id="UP000676246">
    <property type="component" value="Unassembled WGS sequence"/>
</dbReference>
<dbReference type="EMBL" id="JAGQDD010000002">
    <property type="protein sequence ID" value="MBQ0929943.1"/>
    <property type="molecule type" value="Genomic_DNA"/>
</dbReference>
<dbReference type="Pfam" id="PF08818">
    <property type="entry name" value="DUF1801"/>
    <property type="match status" value="1"/>
</dbReference>
<organism evidence="2 3">
    <name type="scientific">Ideonella alba</name>
    <dbReference type="NCBI Taxonomy" id="2824118"/>
    <lineage>
        <taxon>Bacteria</taxon>
        <taxon>Pseudomonadati</taxon>
        <taxon>Pseudomonadota</taxon>
        <taxon>Betaproteobacteria</taxon>
        <taxon>Burkholderiales</taxon>
        <taxon>Sphaerotilaceae</taxon>
        <taxon>Ideonella</taxon>
    </lineage>
</organism>
<protein>
    <submittedName>
        <fullName evidence="2">DUF1801 domain-containing protein</fullName>
    </submittedName>
</protein>
<evidence type="ECO:0000313" key="3">
    <source>
        <dbReference type="Proteomes" id="UP000676246"/>
    </source>
</evidence>
<reference evidence="2 3" key="1">
    <citation type="submission" date="2021-04" db="EMBL/GenBank/DDBJ databases">
        <title>The genome sequence of Ideonella sp. 3Y2.</title>
        <authorList>
            <person name="Liu Y."/>
        </authorList>
    </citation>
    <scope>NUCLEOTIDE SEQUENCE [LARGE SCALE GENOMIC DNA]</scope>
    <source>
        <strain evidence="2 3">3Y2</strain>
    </source>
</reference>
<accession>A0A941BFZ1</accession>
<evidence type="ECO:0000259" key="1">
    <source>
        <dbReference type="Pfam" id="PF08818"/>
    </source>
</evidence>
<dbReference type="AlphaFoldDB" id="A0A941BFZ1"/>
<gene>
    <name evidence="2" type="ORF">KAK03_05535</name>
</gene>
<dbReference type="InterPro" id="IPR014922">
    <property type="entry name" value="YdhG-like"/>
</dbReference>
<keyword evidence="3" id="KW-1185">Reference proteome</keyword>
<proteinExistence type="predicted"/>
<evidence type="ECO:0000313" key="2">
    <source>
        <dbReference type="EMBL" id="MBQ0929943.1"/>
    </source>
</evidence>
<comment type="caution">
    <text evidence="2">The sequence shown here is derived from an EMBL/GenBank/DDBJ whole genome shotgun (WGS) entry which is preliminary data.</text>
</comment>
<dbReference type="SUPFAM" id="SSF159888">
    <property type="entry name" value="YdhG-like"/>
    <property type="match status" value="1"/>
</dbReference>